<organism evidence="1 2">
    <name type="scientific">Halosquirtibacter laminarini</name>
    <dbReference type="NCBI Taxonomy" id="3374600"/>
    <lineage>
        <taxon>Bacteria</taxon>
        <taxon>Pseudomonadati</taxon>
        <taxon>Bacteroidota</taxon>
        <taxon>Bacteroidia</taxon>
        <taxon>Marinilabiliales</taxon>
        <taxon>Prolixibacteraceae</taxon>
        <taxon>Halosquirtibacter</taxon>
    </lineage>
</organism>
<dbReference type="Proteomes" id="UP000826212">
    <property type="component" value="Chromosome"/>
</dbReference>
<accession>A0AC61NMZ9</accession>
<dbReference type="EMBL" id="CP081303">
    <property type="protein sequence ID" value="QZE13730.1"/>
    <property type="molecule type" value="Genomic_DNA"/>
</dbReference>
<proteinExistence type="predicted"/>
<evidence type="ECO:0000313" key="1">
    <source>
        <dbReference type="EMBL" id="QZE13730.1"/>
    </source>
</evidence>
<name>A0AC61NMZ9_9BACT</name>
<sequence length="226" mass="25759">MYPILLEDNHLIAINKPSGAIVQGDQTGDTPITDEMKEFIKKRDNKPGNVYLGLPHRLDRPTSGVLLLSKTSKALTRLNKMFQSKADIQKTYWVVVDKKPKVLEATLEHYMVRNTKQNKSYAYPNNRTDSKKASLTYRYLDASQKYFLLEVELHTGRHHQIRAQLAAIGLHIKGDLKYGASRSNESGGIHLHARKLHFAHPVTKEPTTIIAPTPEDPVWNYFETRS</sequence>
<gene>
    <name evidence="1" type="ORF">K4L44_14345</name>
</gene>
<keyword evidence="2" id="KW-1185">Reference proteome</keyword>
<evidence type="ECO:0000313" key="2">
    <source>
        <dbReference type="Proteomes" id="UP000826212"/>
    </source>
</evidence>
<reference evidence="1" key="1">
    <citation type="submission" date="2021-08" db="EMBL/GenBank/DDBJ databases">
        <title>Novel anaerobic bacterium isolated from sea squirt in East Sea, Republic of Korea.</title>
        <authorList>
            <person name="Nguyen T.H."/>
            <person name="Li Z."/>
            <person name="Lee Y.-J."/>
            <person name="Ko J."/>
            <person name="Kim S.-G."/>
        </authorList>
    </citation>
    <scope>NUCLEOTIDE SEQUENCE</scope>
    <source>
        <strain evidence="1">KCTC 25031</strain>
    </source>
</reference>
<protein>
    <submittedName>
        <fullName evidence="1">RNA pseudouridine synthase</fullName>
    </submittedName>
</protein>